<evidence type="ECO:0000313" key="4">
    <source>
        <dbReference type="Proteomes" id="UP001374584"/>
    </source>
</evidence>
<dbReference type="Gene3D" id="2.30.30.140">
    <property type="match status" value="1"/>
</dbReference>
<keyword evidence="4" id="KW-1185">Reference proteome</keyword>
<organism evidence="3 4">
    <name type="scientific">Phaseolus coccineus</name>
    <name type="common">Scarlet runner bean</name>
    <name type="synonym">Phaseolus multiflorus</name>
    <dbReference type="NCBI Taxonomy" id="3886"/>
    <lineage>
        <taxon>Eukaryota</taxon>
        <taxon>Viridiplantae</taxon>
        <taxon>Streptophyta</taxon>
        <taxon>Embryophyta</taxon>
        <taxon>Tracheophyta</taxon>
        <taxon>Spermatophyta</taxon>
        <taxon>Magnoliopsida</taxon>
        <taxon>eudicotyledons</taxon>
        <taxon>Gunneridae</taxon>
        <taxon>Pentapetalae</taxon>
        <taxon>rosids</taxon>
        <taxon>fabids</taxon>
        <taxon>Fabales</taxon>
        <taxon>Fabaceae</taxon>
        <taxon>Papilionoideae</taxon>
        <taxon>50 kb inversion clade</taxon>
        <taxon>NPAAA clade</taxon>
        <taxon>indigoferoid/millettioid clade</taxon>
        <taxon>Phaseoleae</taxon>
        <taxon>Phaseolus</taxon>
    </lineage>
</organism>
<evidence type="ECO:0000256" key="1">
    <source>
        <dbReference type="SAM" id="MobiDB-lite"/>
    </source>
</evidence>
<feature type="compositionally biased region" description="Basic and acidic residues" evidence="1">
    <location>
        <begin position="747"/>
        <end position="760"/>
    </location>
</feature>
<dbReference type="EMBL" id="JAYMYR010000006">
    <property type="protein sequence ID" value="KAK7355321.1"/>
    <property type="molecule type" value="Genomic_DNA"/>
</dbReference>
<feature type="region of interest" description="Disordered" evidence="1">
    <location>
        <begin position="839"/>
        <end position="869"/>
    </location>
</feature>
<reference evidence="3 4" key="1">
    <citation type="submission" date="2024-01" db="EMBL/GenBank/DDBJ databases">
        <title>The genomes of 5 underutilized Papilionoideae crops provide insights into root nodulation and disease resistanc.</title>
        <authorList>
            <person name="Jiang F."/>
        </authorList>
    </citation>
    <scope>NUCLEOTIDE SEQUENCE [LARGE SCALE GENOMIC DNA]</scope>
    <source>
        <strain evidence="3">JINMINGXINNONG_FW02</strain>
        <tissue evidence="3">Leaves</tissue>
    </source>
</reference>
<evidence type="ECO:0000313" key="3">
    <source>
        <dbReference type="EMBL" id="KAK7355321.1"/>
    </source>
</evidence>
<feature type="domain" description="PWWP" evidence="2">
    <location>
        <begin position="511"/>
        <end position="572"/>
    </location>
</feature>
<protein>
    <recommendedName>
        <fullName evidence="2">PWWP domain-containing protein</fullName>
    </recommendedName>
</protein>
<dbReference type="PROSITE" id="PS50812">
    <property type="entry name" value="PWWP"/>
    <property type="match status" value="1"/>
</dbReference>
<sequence>MEEQEKGLCGTSESAVNHEGKVGDETLEGPVDYGGEVQMEGSFSEELIGEGGDCNGKDVMVEVLGSDLYIDGVCTHGSVAELSGEVGGGRSVEGFGEDVWSGAVGGGDSQGVESVEGRSENVALEDGGTVKNVAMELDNVVLGREDRDEAIVGSEVDAASLQEEAVFENRAQKEVGTAVSNIEGPIMAGIGVECTNALDAGASDQKVTNSRYDDGLGCQLTGSSVEGENVQSECAEKDNGATRDGDDVTLDEEKNISNLHSDKILEKECIGDKVESVEKLNSDVEQPLEINRVDEDSKEVVGGTEVTMDEALPTSEEKQCLRKCTEKEQMSENIQVGSDTGQGIVDKDSTEEDELNNNFSDAKRCGLLKGIEVEVEVQPETEITETMNHTSYIEGTFLSFRSEKNLDANAISVIVEDAQIADQDNLGLMDAGKDKVHDEPNIRQNVEVQIGISEQVGSNGTEELQEFVQVEQRKVEGRVTRRSSLMKAVNSELSNYARYLLPTEKESNFSVSNMVWGKVRSHPWWPGQIFNPSDSSEKAMKHYKKDCYLVAYFGDRTFAWNEESQLKPFRTHFSSIEKQSTSESFQNAVDCALDEVSRRVEYGLSCSCIPKDTYDSIKFQTVENTGIRPERSVRHGMDESLNASTFSPDKLVAYMKTLSELPTGGFDRLELGIAKAQLLAFYRFKGYSCLPELQYCGGFDDDMDTLVHGDENKAIDYSASLSMNDGRAGFGNLKNQSSSRFKRKHTSKDTMQETKKERSLSELMGGTPDSPDGDYWFDEKVNDNLVSPGHSKKRRTVDHYGDDFGKQDGRKTISVAKVSNTTKPSFLIGDRIRRVASKLTGSPSVVKSSGDRSQRTDGSTEGISGNGFDVSFDEDQRSSMVVTTEYSSLDDLLSSLHSVAQEPLGYYRYLNPIVSFFSDFRDSITMAGDAVKDIFCTENVGTKRKQPHIAGSPETFEFEDMSDTYWTDRVIDNVSEVQPAQLLQPTQPARKNRKKDHQLVSDEPGKPVPVGRRPYSRKQYSNINHVEAPLKPAGYINENAPAELVMNFAELGSVPSETNLNRMFRRFGPLKEAETEVDTVSSRARVVFKKCSDAEVACSSAQKFNIFGPILVNYQLNYTLSALFKASSVATTQDHEMHFDLSNFEVNLGSGDDDVVASLAE</sequence>
<gene>
    <name evidence="3" type="ORF">VNO80_14575</name>
</gene>
<dbReference type="Proteomes" id="UP001374584">
    <property type="component" value="Unassembled WGS sequence"/>
</dbReference>
<feature type="region of interest" description="Disordered" evidence="1">
    <location>
        <begin position="978"/>
        <end position="1015"/>
    </location>
</feature>
<dbReference type="Pfam" id="PF00855">
    <property type="entry name" value="PWWP"/>
    <property type="match status" value="1"/>
</dbReference>
<dbReference type="SMART" id="SM00293">
    <property type="entry name" value="PWWP"/>
    <property type="match status" value="1"/>
</dbReference>
<comment type="caution">
    <text evidence="3">The sequence shown here is derived from an EMBL/GenBank/DDBJ whole genome shotgun (WGS) entry which is preliminary data.</text>
</comment>
<name>A0AAN9MIL3_PHACN</name>
<feature type="compositionally biased region" description="Low complexity" evidence="1">
    <location>
        <begin position="978"/>
        <end position="989"/>
    </location>
</feature>
<dbReference type="PANTHER" id="PTHR42851:SF4">
    <property type="entry name" value="PWWP DOMAIN-CONTAINING PROTEIN"/>
    <property type="match status" value="1"/>
</dbReference>
<feature type="region of interest" description="Disordered" evidence="1">
    <location>
        <begin position="1"/>
        <end position="29"/>
    </location>
</feature>
<dbReference type="InterPro" id="IPR000313">
    <property type="entry name" value="PWWP_dom"/>
</dbReference>
<dbReference type="AlphaFoldDB" id="A0AAN9MIL3"/>
<dbReference type="CDD" id="cd05162">
    <property type="entry name" value="PWWP"/>
    <property type="match status" value="1"/>
</dbReference>
<dbReference type="SUPFAM" id="SSF63748">
    <property type="entry name" value="Tudor/PWWP/MBT"/>
    <property type="match status" value="1"/>
</dbReference>
<dbReference type="PANTHER" id="PTHR42851">
    <property type="entry name" value="ALDOLASE-RELATED"/>
    <property type="match status" value="1"/>
</dbReference>
<dbReference type="InterPro" id="IPR053063">
    <property type="entry name" value="PWWP_domain_containing_PDP"/>
</dbReference>
<accession>A0AAN9MIL3</accession>
<proteinExistence type="predicted"/>
<evidence type="ECO:0000259" key="2">
    <source>
        <dbReference type="PROSITE" id="PS50812"/>
    </source>
</evidence>
<feature type="region of interest" description="Disordered" evidence="1">
    <location>
        <begin position="732"/>
        <end position="768"/>
    </location>
</feature>